<dbReference type="WBParaSite" id="PSAMB.scaffold18899size871.g37718.t1">
    <property type="protein sequence ID" value="PSAMB.scaffold18899size871.g37718.t1"/>
    <property type="gene ID" value="PSAMB.scaffold18899size871.g37718"/>
</dbReference>
<keyword evidence="1" id="KW-1185">Reference proteome</keyword>
<proteinExistence type="predicted"/>
<dbReference type="Proteomes" id="UP000887566">
    <property type="component" value="Unplaced"/>
</dbReference>
<accession>A0A914VE89</accession>
<dbReference type="SUPFAM" id="SSF50978">
    <property type="entry name" value="WD40 repeat-like"/>
    <property type="match status" value="1"/>
</dbReference>
<protein>
    <submittedName>
        <fullName evidence="2">Uncharacterized protein</fullName>
    </submittedName>
</protein>
<dbReference type="AlphaFoldDB" id="A0A914VE89"/>
<dbReference type="InterPro" id="IPR036322">
    <property type="entry name" value="WD40_repeat_dom_sf"/>
</dbReference>
<evidence type="ECO:0000313" key="2">
    <source>
        <dbReference type="WBParaSite" id="PSAMB.scaffold18899size871.g37718.t1"/>
    </source>
</evidence>
<evidence type="ECO:0000313" key="1">
    <source>
        <dbReference type="Proteomes" id="UP000887566"/>
    </source>
</evidence>
<name>A0A914VE89_9BILA</name>
<sequence>MSRPPPQPEYVFCGISGGATCCHYATVNDVNCCIIGSQKGLCWQYSIKTKKCVTMLIDESNNSSIMSCGQLNDGRLWAHVRNVGVRILTVLKGTEAISAQLTSTIATDHYGFCAADLNQLDQLAIPEEGKDCSPSVRVVDGAGAPISFFPIGGGPDAKRGAIMRIKWATADRLLAAFENGSLVLFETATGRELARRDSLHKE</sequence>
<reference evidence="2" key="1">
    <citation type="submission" date="2022-11" db="UniProtKB">
        <authorList>
            <consortium name="WormBaseParasite"/>
        </authorList>
    </citation>
    <scope>IDENTIFICATION</scope>
</reference>
<organism evidence="1 2">
    <name type="scientific">Plectus sambesii</name>
    <dbReference type="NCBI Taxonomy" id="2011161"/>
    <lineage>
        <taxon>Eukaryota</taxon>
        <taxon>Metazoa</taxon>
        <taxon>Ecdysozoa</taxon>
        <taxon>Nematoda</taxon>
        <taxon>Chromadorea</taxon>
        <taxon>Plectida</taxon>
        <taxon>Plectina</taxon>
        <taxon>Plectoidea</taxon>
        <taxon>Plectidae</taxon>
        <taxon>Plectus</taxon>
    </lineage>
</organism>